<dbReference type="InterPro" id="IPR027560">
    <property type="entry name" value="PEFG-CTERM"/>
</dbReference>
<dbReference type="NCBIfam" id="TIGR04296">
    <property type="entry name" value="PEFG-CTERM"/>
    <property type="match status" value="1"/>
</dbReference>
<proteinExistence type="predicted"/>
<evidence type="ECO:0008006" key="5">
    <source>
        <dbReference type="Google" id="ProtNLM"/>
    </source>
</evidence>
<name>A0A2H1FIQ3_9ARCH</name>
<feature type="compositionally biased region" description="Polar residues" evidence="1">
    <location>
        <begin position="1"/>
        <end position="17"/>
    </location>
</feature>
<keyword evidence="4" id="KW-1185">Reference proteome</keyword>
<keyword evidence="2" id="KW-0812">Transmembrane</keyword>
<reference evidence="4" key="1">
    <citation type="submission" date="2017-03" db="EMBL/GenBank/DDBJ databases">
        <authorList>
            <person name="Herbold C."/>
        </authorList>
    </citation>
    <scope>NUCLEOTIDE SEQUENCE [LARGE SCALE GENOMIC DNA]</scope>
</reference>
<evidence type="ECO:0000313" key="3">
    <source>
        <dbReference type="EMBL" id="SMH72604.1"/>
    </source>
</evidence>
<feature type="transmembrane region" description="Helical" evidence="2">
    <location>
        <begin position="34"/>
        <end position="54"/>
    </location>
</feature>
<sequence length="343" mass="35673">MTSDGYNNRSHAQLNSIKTDKCPGTRKKILNKRLGGFVLFAIMISAVGIGPAFASPYAVQQNQVMANSTATSGNTTTTSSANTMTSSSSTNTMMSSSSSGAITVTTDKTSYNDGDKIAISGSTQDYITDTPITVIIISPIGNLVKVDQVNLGSDKTFSTSITATGALWQAAGAYTIKVQFGGPDRTAQTTFQFAGSAGGGPSGPTMKVDGTDFSVTYSITNGKVIGMKIDTNSKSLVVSIQTTGDGVLTMTLPRGLIDAKNGNTDAPFVVMNDGQESTFDQTSTTTTDRTLSIPFTSGTSQIEVVGTFAIPEFGTVAAAVLVIAIVSIIAISSKTELRFIPKY</sequence>
<protein>
    <recommendedName>
        <fullName evidence="5">PEFG-CTERM sorting domain-containing protein</fullName>
    </recommendedName>
</protein>
<keyword evidence="2" id="KW-1133">Transmembrane helix</keyword>
<dbReference type="Proteomes" id="UP000230607">
    <property type="component" value="Chromosome 1"/>
</dbReference>
<dbReference type="AlphaFoldDB" id="A0A2H1FIQ3"/>
<feature type="region of interest" description="Disordered" evidence="1">
    <location>
        <begin position="69"/>
        <end position="98"/>
    </location>
</feature>
<accession>A0A2H1FIQ3</accession>
<evidence type="ECO:0000256" key="1">
    <source>
        <dbReference type="SAM" id="MobiDB-lite"/>
    </source>
</evidence>
<evidence type="ECO:0000313" key="4">
    <source>
        <dbReference type="Proteomes" id="UP000230607"/>
    </source>
</evidence>
<evidence type="ECO:0000256" key="2">
    <source>
        <dbReference type="SAM" id="Phobius"/>
    </source>
</evidence>
<feature type="region of interest" description="Disordered" evidence="1">
    <location>
        <begin position="1"/>
        <end position="22"/>
    </location>
</feature>
<gene>
    <name evidence="3" type="ORF">NCS_30444</name>
</gene>
<dbReference type="Gene3D" id="2.60.40.1930">
    <property type="match status" value="1"/>
</dbReference>
<feature type="transmembrane region" description="Helical" evidence="2">
    <location>
        <begin position="313"/>
        <end position="332"/>
    </location>
</feature>
<organism evidence="3 4">
    <name type="scientific">Candidatus Nitrosotalea okcheonensis</name>
    <dbReference type="NCBI Taxonomy" id="1903276"/>
    <lineage>
        <taxon>Archaea</taxon>
        <taxon>Nitrososphaerota</taxon>
        <taxon>Nitrososphaeria</taxon>
        <taxon>Nitrosotaleales</taxon>
        <taxon>Nitrosotaleaceae</taxon>
        <taxon>Nitrosotalea</taxon>
    </lineage>
</organism>
<keyword evidence="2" id="KW-0472">Membrane</keyword>
<dbReference type="EMBL" id="LT841358">
    <property type="protein sequence ID" value="SMH72604.1"/>
    <property type="molecule type" value="Genomic_DNA"/>
</dbReference>